<dbReference type="SUPFAM" id="SSF54593">
    <property type="entry name" value="Glyoxalase/Bleomycin resistance protein/Dihydroxybiphenyl dioxygenase"/>
    <property type="match status" value="1"/>
</dbReference>
<sequence>MAAEPPSIFSSSTSSSSTSTSTSTSSSAKPPLITGIAHINLTIPPGTLEHAKTFYGTTLGLTPRAVPAAQTETLAWFDIGASSSSSGQQQVHISTAKHAEDTTSASSSRHPCFAVGSPEALQALQERIVAHHQRGGTDAPMMADPVGTSSGSKGAEYPTRFFARDFAGNRLEFSL</sequence>
<dbReference type="InterPro" id="IPR029068">
    <property type="entry name" value="Glyas_Bleomycin-R_OHBP_Dase"/>
</dbReference>
<evidence type="ECO:0000313" key="4">
    <source>
        <dbReference type="Proteomes" id="UP001396898"/>
    </source>
</evidence>
<protein>
    <recommendedName>
        <fullName evidence="2">VOC domain-containing protein</fullName>
    </recommendedName>
</protein>
<feature type="compositionally biased region" description="Low complexity" evidence="1">
    <location>
        <begin position="10"/>
        <end position="27"/>
    </location>
</feature>
<feature type="region of interest" description="Disordered" evidence="1">
    <location>
        <begin position="1"/>
        <end position="29"/>
    </location>
</feature>
<gene>
    <name evidence="3" type="ORF">PG991_004073</name>
</gene>
<dbReference type="InterPro" id="IPR037523">
    <property type="entry name" value="VOC_core"/>
</dbReference>
<name>A0ABR1S5A1_9PEZI</name>
<feature type="domain" description="VOC" evidence="2">
    <location>
        <begin position="35"/>
        <end position="175"/>
    </location>
</feature>
<dbReference type="EMBL" id="JAQQWI010000007">
    <property type="protein sequence ID" value="KAK8027017.1"/>
    <property type="molecule type" value="Genomic_DNA"/>
</dbReference>
<dbReference type="Gene3D" id="3.10.180.10">
    <property type="entry name" value="2,3-Dihydroxybiphenyl 1,2-Dioxygenase, domain 1"/>
    <property type="match status" value="1"/>
</dbReference>
<comment type="caution">
    <text evidence="3">The sequence shown here is derived from an EMBL/GenBank/DDBJ whole genome shotgun (WGS) entry which is preliminary data.</text>
</comment>
<organism evidence="3 4">
    <name type="scientific">Apiospora marii</name>
    <dbReference type="NCBI Taxonomy" id="335849"/>
    <lineage>
        <taxon>Eukaryota</taxon>
        <taxon>Fungi</taxon>
        <taxon>Dikarya</taxon>
        <taxon>Ascomycota</taxon>
        <taxon>Pezizomycotina</taxon>
        <taxon>Sordariomycetes</taxon>
        <taxon>Xylariomycetidae</taxon>
        <taxon>Amphisphaeriales</taxon>
        <taxon>Apiosporaceae</taxon>
        <taxon>Apiospora</taxon>
    </lineage>
</organism>
<accession>A0ABR1S5A1</accession>
<feature type="region of interest" description="Disordered" evidence="1">
    <location>
        <begin position="84"/>
        <end position="110"/>
    </location>
</feature>
<dbReference type="PROSITE" id="PS51819">
    <property type="entry name" value="VOC"/>
    <property type="match status" value="1"/>
</dbReference>
<dbReference type="PANTHER" id="PTHR39175">
    <property type="entry name" value="FAMILY PROTEIN, PUTATIVE (AFU_ORTHOLOGUE AFUA_3G15060)-RELATED"/>
    <property type="match status" value="1"/>
</dbReference>
<reference evidence="3 4" key="1">
    <citation type="submission" date="2023-01" db="EMBL/GenBank/DDBJ databases">
        <title>Analysis of 21 Apiospora genomes using comparative genomics revels a genus with tremendous synthesis potential of carbohydrate active enzymes and secondary metabolites.</title>
        <authorList>
            <person name="Sorensen T."/>
        </authorList>
    </citation>
    <scope>NUCLEOTIDE SEQUENCE [LARGE SCALE GENOMIC DNA]</scope>
    <source>
        <strain evidence="3 4">CBS 20057</strain>
    </source>
</reference>
<dbReference type="PANTHER" id="PTHR39175:SF1">
    <property type="entry name" value="FAMILY PROTEIN, PUTATIVE (AFU_ORTHOLOGUE AFUA_3G15060)-RELATED"/>
    <property type="match status" value="1"/>
</dbReference>
<evidence type="ECO:0000259" key="2">
    <source>
        <dbReference type="PROSITE" id="PS51819"/>
    </source>
</evidence>
<evidence type="ECO:0000256" key="1">
    <source>
        <dbReference type="SAM" id="MobiDB-lite"/>
    </source>
</evidence>
<keyword evidence="4" id="KW-1185">Reference proteome</keyword>
<proteinExistence type="predicted"/>
<feature type="region of interest" description="Disordered" evidence="1">
    <location>
        <begin position="134"/>
        <end position="153"/>
    </location>
</feature>
<evidence type="ECO:0000313" key="3">
    <source>
        <dbReference type="EMBL" id="KAK8027017.1"/>
    </source>
</evidence>
<dbReference type="Proteomes" id="UP001396898">
    <property type="component" value="Unassembled WGS sequence"/>
</dbReference>